<dbReference type="InterPro" id="IPR050807">
    <property type="entry name" value="TransReg_Diox_bact_type"/>
</dbReference>
<dbReference type="Pfam" id="PF01381">
    <property type="entry name" value="HTH_3"/>
    <property type="match status" value="1"/>
</dbReference>
<organism evidence="5 6">
    <name type="scientific">Rubneribacter badeniensis</name>
    <dbReference type="NCBI Taxonomy" id="2070688"/>
    <lineage>
        <taxon>Bacteria</taxon>
        <taxon>Bacillati</taxon>
        <taxon>Actinomycetota</taxon>
        <taxon>Coriobacteriia</taxon>
        <taxon>Eggerthellales</taxon>
        <taxon>Eggerthellaceae</taxon>
        <taxon>Rubneribacter</taxon>
    </lineage>
</organism>
<gene>
    <name evidence="5" type="ORF">K8V16_10550</name>
</gene>
<dbReference type="EMBL" id="DYZL01000209">
    <property type="protein sequence ID" value="HJH44216.1"/>
    <property type="molecule type" value="Genomic_DNA"/>
</dbReference>
<evidence type="ECO:0000313" key="5">
    <source>
        <dbReference type="EMBL" id="HJH44216.1"/>
    </source>
</evidence>
<dbReference type="CDD" id="cd00093">
    <property type="entry name" value="HTH_XRE"/>
    <property type="match status" value="1"/>
</dbReference>
<reference evidence="5" key="1">
    <citation type="journal article" date="2021" name="PeerJ">
        <title>Extensive microbial diversity within the chicken gut microbiome revealed by metagenomics and culture.</title>
        <authorList>
            <person name="Gilroy R."/>
            <person name="Ravi A."/>
            <person name="Getino M."/>
            <person name="Pursley I."/>
            <person name="Horton D.L."/>
            <person name="Alikhan N.F."/>
            <person name="Baker D."/>
            <person name="Gharbi K."/>
            <person name="Hall N."/>
            <person name="Watson M."/>
            <person name="Adriaenssens E.M."/>
            <person name="Foster-Nyarko E."/>
            <person name="Jarju S."/>
            <person name="Secka A."/>
            <person name="Antonio M."/>
            <person name="Oren A."/>
            <person name="Chaudhuri R.R."/>
            <person name="La Ragione R."/>
            <person name="Hildebrand F."/>
            <person name="Pallen M.J."/>
        </authorList>
    </citation>
    <scope>NUCLEOTIDE SEQUENCE</scope>
    <source>
        <strain evidence="5">USAMLcec12-2067</strain>
    </source>
</reference>
<dbReference type="Gene3D" id="1.10.260.40">
    <property type="entry name" value="lambda repressor-like DNA-binding domains"/>
    <property type="match status" value="1"/>
</dbReference>
<evidence type="ECO:0000313" key="6">
    <source>
        <dbReference type="Proteomes" id="UP000789325"/>
    </source>
</evidence>
<feature type="domain" description="HTH cro/C1-type" evidence="4">
    <location>
        <begin position="14"/>
        <end position="68"/>
    </location>
</feature>
<keyword evidence="1" id="KW-0805">Transcription regulation</keyword>
<dbReference type="SUPFAM" id="SSF47413">
    <property type="entry name" value="lambda repressor-like DNA-binding domains"/>
    <property type="match status" value="1"/>
</dbReference>
<accession>A0A9D2VMA8</accession>
<proteinExistence type="predicted"/>
<keyword evidence="2" id="KW-0238">DNA-binding</keyword>
<keyword evidence="3" id="KW-0804">Transcription</keyword>
<comment type="caution">
    <text evidence="5">The sequence shown here is derived from an EMBL/GenBank/DDBJ whole genome shotgun (WGS) entry which is preliminary data.</text>
</comment>
<dbReference type="PANTHER" id="PTHR46797:SF23">
    <property type="entry name" value="HTH-TYPE TRANSCRIPTIONAL REGULATOR SUTR"/>
    <property type="match status" value="1"/>
</dbReference>
<dbReference type="GO" id="GO:0003700">
    <property type="term" value="F:DNA-binding transcription factor activity"/>
    <property type="evidence" value="ECO:0007669"/>
    <property type="project" value="TreeGrafter"/>
</dbReference>
<dbReference type="PROSITE" id="PS50943">
    <property type="entry name" value="HTH_CROC1"/>
    <property type="match status" value="1"/>
</dbReference>
<dbReference type="GO" id="GO:0003677">
    <property type="term" value="F:DNA binding"/>
    <property type="evidence" value="ECO:0007669"/>
    <property type="project" value="UniProtKB-KW"/>
</dbReference>
<dbReference type="SMART" id="SM00530">
    <property type="entry name" value="HTH_XRE"/>
    <property type="match status" value="1"/>
</dbReference>
<sequence>MESNDYKVKLGKNIRELRTSQGISQRRFALMVGTNQTYLWRIEKGTTNVGIDLLYRIARALDVRVRDLIDF</sequence>
<reference evidence="5" key="2">
    <citation type="submission" date="2021-09" db="EMBL/GenBank/DDBJ databases">
        <authorList>
            <person name="Gilroy R."/>
        </authorList>
    </citation>
    <scope>NUCLEOTIDE SEQUENCE</scope>
    <source>
        <strain evidence="5">USAMLcec12-2067</strain>
    </source>
</reference>
<evidence type="ECO:0000259" key="4">
    <source>
        <dbReference type="PROSITE" id="PS50943"/>
    </source>
</evidence>
<evidence type="ECO:0000256" key="3">
    <source>
        <dbReference type="ARBA" id="ARBA00023163"/>
    </source>
</evidence>
<dbReference type="AlphaFoldDB" id="A0A9D2VMA8"/>
<name>A0A9D2VMA8_9ACTN</name>
<evidence type="ECO:0000256" key="1">
    <source>
        <dbReference type="ARBA" id="ARBA00023015"/>
    </source>
</evidence>
<protein>
    <submittedName>
        <fullName evidence="5">Helix-turn-helix domain-containing protein</fullName>
    </submittedName>
</protein>
<dbReference type="GO" id="GO:0005829">
    <property type="term" value="C:cytosol"/>
    <property type="evidence" value="ECO:0007669"/>
    <property type="project" value="TreeGrafter"/>
</dbReference>
<dbReference type="InterPro" id="IPR001387">
    <property type="entry name" value="Cro/C1-type_HTH"/>
</dbReference>
<evidence type="ECO:0000256" key="2">
    <source>
        <dbReference type="ARBA" id="ARBA00023125"/>
    </source>
</evidence>
<dbReference type="Proteomes" id="UP000789325">
    <property type="component" value="Unassembled WGS sequence"/>
</dbReference>
<dbReference type="InterPro" id="IPR010982">
    <property type="entry name" value="Lambda_DNA-bd_dom_sf"/>
</dbReference>
<dbReference type="PANTHER" id="PTHR46797">
    <property type="entry name" value="HTH-TYPE TRANSCRIPTIONAL REGULATOR"/>
    <property type="match status" value="1"/>
</dbReference>